<proteinExistence type="predicted"/>
<name>A0AA40AYS3_9PEZI</name>
<organism evidence="2 3">
    <name type="scientific">Lasiosphaeris hirsuta</name>
    <dbReference type="NCBI Taxonomy" id="260670"/>
    <lineage>
        <taxon>Eukaryota</taxon>
        <taxon>Fungi</taxon>
        <taxon>Dikarya</taxon>
        <taxon>Ascomycota</taxon>
        <taxon>Pezizomycotina</taxon>
        <taxon>Sordariomycetes</taxon>
        <taxon>Sordariomycetidae</taxon>
        <taxon>Sordariales</taxon>
        <taxon>Lasiosphaeriaceae</taxon>
        <taxon>Lasiosphaeris</taxon>
    </lineage>
</organism>
<sequence length="191" mass="20611">MFSAIYAGESPPLGPTLEETLVPGGDWYYPEFYLSALGDPFCAGPPDIEMPAHSPHPFNLGSSGWTEFGSPYATGSLPPESWPDGTIDPRFIMQGNPSSAEFDPSDCIATTTLFFNNTFDQPFGESYDSPLNEYDPATPPSLGPSTPDQYDDQVYGTGQVPQLDYTRGAELDFLDPQASAQLEALLFASSS</sequence>
<evidence type="ECO:0000313" key="3">
    <source>
        <dbReference type="Proteomes" id="UP001172102"/>
    </source>
</evidence>
<reference evidence="2" key="1">
    <citation type="submission" date="2023-06" db="EMBL/GenBank/DDBJ databases">
        <title>Genome-scale phylogeny and comparative genomics of the fungal order Sordariales.</title>
        <authorList>
            <consortium name="Lawrence Berkeley National Laboratory"/>
            <person name="Hensen N."/>
            <person name="Bonometti L."/>
            <person name="Westerberg I."/>
            <person name="Brannstrom I.O."/>
            <person name="Guillou S."/>
            <person name="Cros-Aarteil S."/>
            <person name="Calhoun S."/>
            <person name="Haridas S."/>
            <person name="Kuo A."/>
            <person name="Mondo S."/>
            <person name="Pangilinan J."/>
            <person name="Riley R."/>
            <person name="Labutti K."/>
            <person name="Andreopoulos B."/>
            <person name="Lipzen A."/>
            <person name="Chen C."/>
            <person name="Yanf M."/>
            <person name="Daum C."/>
            <person name="Ng V."/>
            <person name="Clum A."/>
            <person name="Steindorff A."/>
            <person name="Ohm R."/>
            <person name="Martin F."/>
            <person name="Silar P."/>
            <person name="Natvig D."/>
            <person name="Lalanne C."/>
            <person name="Gautier V."/>
            <person name="Ament-Velasquez S.L."/>
            <person name="Kruys A."/>
            <person name="Hutchinson M.I."/>
            <person name="Powell A.J."/>
            <person name="Barry K."/>
            <person name="Miller A.N."/>
            <person name="Grigoriev I.V."/>
            <person name="Debuchy R."/>
            <person name="Gladieux P."/>
            <person name="Thoren M.H."/>
            <person name="Johannesson H."/>
        </authorList>
    </citation>
    <scope>NUCLEOTIDE SEQUENCE</scope>
    <source>
        <strain evidence="2">SMH4607-1</strain>
    </source>
</reference>
<evidence type="ECO:0000313" key="2">
    <source>
        <dbReference type="EMBL" id="KAK0724494.1"/>
    </source>
</evidence>
<keyword evidence="3" id="KW-1185">Reference proteome</keyword>
<dbReference type="EMBL" id="JAUKUA010000002">
    <property type="protein sequence ID" value="KAK0724494.1"/>
    <property type="molecule type" value="Genomic_DNA"/>
</dbReference>
<dbReference type="Proteomes" id="UP001172102">
    <property type="component" value="Unassembled WGS sequence"/>
</dbReference>
<comment type="caution">
    <text evidence="2">The sequence shown here is derived from an EMBL/GenBank/DDBJ whole genome shotgun (WGS) entry which is preliminary data.</text>
</comment>
<gene>
    <name evidence="2" type="ORF">B0H67DRAFT_550251</name>
</gene>
<accession>A0AA40AYS3</accession>
<feature type="region of interest" description="Disordered" evidence="1">
    <location>
        <begin position="125"/>
        <end position="157"/>
    </location>
</feature>
<dbReference type="AlphaFoldDB" id="A0AA40AYS3"/>
<protein>
    <submittedName>
        <fullName evidence="2">Uncharacterized protein</fullName>
    </submittedName>
</protein>
<evidence type="ECO:0000256" key="1">
    <source>
        <dbReference type="SAM" id="MobiDB-lite"/>
    </source>
</evidence>